<evidence type="ECO:0000313" key="2">
    <source>
        <dbReference type="Proteomes" id="UP000476064"/>
    </source>
</evidence>
<dbReference type="KEGG" id="plyc:GXP70_04805"/>
<dbReference type="RefSeq" id="WP_162355421.1">
    <property type="nucleotide sequence ID" value="NZ_CP048209.1"/>
</dbReference>
<name>A0A6C0G3L8_9BACL</name>
<dbReference type="EMBL" id="CP048209">
    <property type="protein sequence ID" value="QHT59355.1"/>
    <property type="molecule type" value="Genomic_DNA"/>
</dbReference>
<reference evidence="1 2" key="1">
    <citation type="submission" date="2020-01" db="EMBL/GenBank/DDBJ databases">
        <title>Paenibacillus sp. nov., isolated from tomato rhizosphere.</title>
        <authorList>
            <person name="Weon H.-Y."/>
            <person name="Lee S.A."/>
        </authorList>
    </citation>
    <scope>NUCLEOTIDE SEQUENCE [LARGE SCALE GENOMIC DNA]</scope>
    <source>
        <strain evidence="1 2">12200R-189</strain>
    </source>
</reference>
<keyword evidence="2" id="KW-1185">Reference proteome</keyword>
<proteinExistence type="predicted"/>
<evidence type="ECO:0000313" key="1">
    <source>
        <dbReference type="EMBL" id="QHT59355.1"/>
    </source>
</evidence>
<accession>A0A6C0G3L8</accession>
<organism evidence="1 2">
    <name type="scientific">Paenibacillus lycopersici</name>
    <dbReference type="NCBI Taxonomy" id="2704462"/>
    <lineage>
        <taxon>Bacteria</taxon>
        <taxon>Bacillati</taxon>
        <taxon>Bacillota</taxon>
        <taxon>Bacilli</taxon>
        <taxon>Bacillales</taxon>
        <taxon>Paenibacillaceae</taxon>
        <taxon>Paenibacillus</taxon>
    </lineage>
</organism>
<gene>
    <name evidence="1" type="ORF">GXP70_04805</name>
</gene>
<dbReference type="AlphaFoldDB" id="A0A6C0G3L8"/>
<dbReference type="Proteomes" id="UP000476064">
    <property type="component" value="Chromosome"/>
</dbReference>
<protein>
    <submittedName>
        <fullName evidence="1">Uncharacterized protein</fullName>
    </submittedName>
</protein>
<sequence length="173" mass="20560">MKKLDGLRYQQLELIFQTQVFNGYLRYSNEKYANPLTMGFLRRFYELAEQHYGAKLFDELQWMKNRVVLPKAAVGKREVYVPFSFCFAPQEKRLIFIEYGKVEEAEKWLPIFKTMVENFVLENALPEIDVVTYWDLMKGTTKELSFPDAFLAPKDRVLQTARRLVEQAIGRRR</sequence>